<dbReference type="RefSeq" id="WP_092406847.1">
    <property type="nucleotide sequence ID" value="NZ_FOVF01000008.1"/>
</dbReference>
<dbReference type="AlphaFoldDB" id="A0A1I4XA77"/>
<dbReference type="SMART" id="SM00388">
    <property type="entry name" value="HisKA"/>
    <property type="match status" value="1"/>
</dbReference>
<evidence type="ECO:0000256" key="8">
    <source>
        <dbReference type="ARBA" id="ARBA00022989"/>
    </source>
</evidence>
<evidence type="ECO:0000256" key="4">
    <source>
        <dbReference type="ARBA" id="ARBA00022553"/>
    </source>
</evidence>
<feature type="domain" description="HAMP" evidence="12">
    <location>
        <begin position="390"/>
        <end position="445"/>
    </location>
</feature>
<dbReference type="PROSITE" id="PS50109">
    <property type="entry name" value="HIS_KIN"/>
    <property type="match status" value="1"/>
</dbReference>
<dbReference type="Pfam" id="PF00512">
    <property type="entry name" value="HisKA"/>
    <property type="match status" value="1"/>
</dbReference>
<evidence type="ECO:0000256" key="2">
    <source>
        <dbReference type="ARBA" id="ARBA00004370"/>
    </source>
</evidence>
<feature type="domain" description="Histidine kinase" evidence="11">
    <location>
        <begin position="453"/>
        <end position="671"/>
    </location>
</feature>
<dbReference type="SUPFAM" id="SSF47384">
    <property type="entry name" value="Homodimeric domain of signal transducing histidine kinase"/>
    <property type="match status" value="1"/>
</dbReference>
<proteinExistence type="predicted"/>
<keyword evidence="8 10" id="KW-1133">Transmembrane helix</keyword>
<evidence type="ECO:0000256" key="7">
    <source>
        <dbReference type="ARBA" id="ARBA00022777"/>
    </source>
</evidence>
<dbReference type="EMBL" id="FOVF01000008">
    <property type="protein sequence ID" value="SFN22393.1"/>
    <property type="molecule type" value="Genomic_DNA"/>
</dbReference>
<gene>
    <name evidence="13" type="ORF">SAMN05216289_108114</name>
</gene>
<sequence length="681" mass="73512">MSLRLKLLLVALSTLTLPWAGWQFVRQTEAVLRQGQEQTLLASASTLARALDVLGIEPPQPDAALYVHERSTVLRIDGYADDWQPFRAYAQTFAADGDSAKLEVMLAEDAQWLYLFAQVRDATRQRVDARDPAIARSDYLDLVLSRGDQSRRYRIASAAPGSFDAPAIDGIGPFPDRLTGEWQEDGSSYSIELRMRRDEVPDHLRFDVHDSAVPDPVPGQALALLGYNETTAHMLARLAPEHVRVRMVSADGWLVAAGGSLDAVAPSSAQQGWLAGLIYRNLLAPESTDATARRPNVDAFGTIDPRLQGEDLWQALSGAPATGWRSSDDGGVLLVAAVPLRSRDALLGALVLEQANPALPMLANRALSSLLGASLLALLVTAALLLLFGGLLSWRIRRLRNATERATRAGGRLSGPLPLADANDELGDLARSFGRLFDEVEAYTEYLRTLASKLSHELNTPLAIVKSSLDNLDHQGLPADSQSYLDRARDGAGRLGAIVRAMSESSRVERAIASADAEDFDLRALVAGCAEGYRALAGTRDLRVSLPDSPLPFHGAPDLLAQALDKLFDNARSFSAEDGWIAIGLRAEHGGVLVTMANSGPALPRQLQDRLFDSLVSLRERSSRTAGETPHLGLGLHVVRLVAELHRGRASAANLADGSGVEFSLRLAGMPRRRLSESDST</sequence>
<dbReference type="SMART" id="SM00387">
    <property type="entry name" value="HATPase_c"/>
    <property type="match status" value="1"/>
</dbReference>
<evidence type="ECO:0000259" key="11">
    <source>
        <dbReference type="PROSITE" id="PS50109"/>
    </source>
</evidence>
<dbReference type="SUPFAM" id="SSF49344">
    <property type="entry name" value="CBD9-like"/>
    <property type="match status" value="1"/>
</dbReference>
<evidence type="ECO:0000256" key="10">
    <source>
        <dbReference type="SAM" id="Phobius"/>
    </source>
</evidence>
<evidence type="ECO:0000256" key="6">
    <source>
        <dbReference type="ARBA" id="ARBA00022692"/>
    </source>
</evidence>
<dbReference type="CDD" id="cd06225">
    <property type="entry name" value="HAMP"/>
    <property type="match status" value="1"/>
</dbReference>
<dbReference type="InterPro" id="IPR036097">
    <property type="entry name" value="HisK_dim/P_sf"/>
</dbReference>
<evidence type="ECO:0000313" key="13">
    <source>
        <dbReference type="EMBL" id="SFN22393.1"/>
    </source>
</evidence>
<protein>
    <recommendedName>
        <fullName evidence="3">histidine kinase</fullName>
        <ecNumber evidence="3">2.7.13.3</ecNumber>
    </recommendedName>
</protein>
<dbReference type="EC" id="2.7.13.3" evidence="3"/>
<dbReference type="STRING" id="578942.SAMN05216289_108114"/>
<dbReference type="InterPro" id="IPR003661">
    <property type="entry name" value="HisK_dim/P_dom"/>
</dbReference>
<dbReference type="GO" id="GO:0016020">
    <property type="term" value="C:membrane"/>
    <property type="evidence" value="ECO:0007669"/>
    <property type="project" value="UniProtKB-SubCell"/>
</dbReference>
<evidence type="ECO:0000256" key="1">
    <source>
        <dbReference type="ARBA" id="ARBA00000085"/>
    </source>
</evidence>
<evidence type="ECO:0000256" key="9">
    <source>
        <dbReference type="ARBA" id="ARBA00023012"/>
    </source>
</evidence>
<accession>A0A1I4XA77</accession>
<evidence type="ECO:0000256" key="5">
    <source>
        <dbReference type="ARBA" id="ARBA00022679"/>
    </source>
</evidence>
<keyword evidence="6 10" id="KW-0812">Transmembrane</keyword>
<name>A0A1I4XA77_9GAMM</name>
<keyword evidence="14" id="KW-1185">Reference proteome</keyword>
<dbReference type="InterPro" id="IPR036890">
    <property type="entry name" value="HATPase_C_sf"/>
</dbReference>
<organism evidence="13 14">
    <name type="scientific">Dokdonella immobilis</name>
    <dbReference type="NCBI Taxonomy" id="578942"/>
    <lineage>
        <taxon>Bacteria</taxon>
        <taxon>Pseudomonadati</taxon>
        <taxon>Pseudomonadota</taxon>
        <taxon>Gammaproteobacteria</taxon>
        <taxon>Lysobacterales</taxon>
        <taxon>Rhodanobacteraceae</taxon>
        <taxon>Dokdonella</taxon>
    </lineage>
</organism>
<dbReference type="Pfam" id="PF00672">
    <property type="entry name" value="HAMP"/>
    <property type="match status" value="1"/>
</dbReference>
<comment type="subcellular location">
    <subcellularLocation>
        <location evidence="2">Membrane</location>
    </subcellularLocation>
</comment>
<dbReference type="SUPFAM" id="SSF55874">
    <property type="entry name" value="ATPase domain of HSP90 chaperone/DNA topoisomerase II/histidine kinase"/>
    <property type="match status" value="1"/>
</dbReference>
<keyword evidence="7 13" id="KW-0418">Kinase</keyword>
<dbReference type="Gene3D" id="6.10.340.10">
    <property type="match status" value="1"/>
</dbReference>
<dbReference type="Gene3D" id="3.30.565.10">
    <property type="entry name" value="Histidine kinase-like ATPase, C-terminal domain"/>
    <property type="match status" value="1"/>
</dbReference>
<dbReference type="Pfam" id="PF02518">
    <property type="entry name" value="HATPase_c"/>
    <property type="match status" value="1"/>
</dbReference>
<evidence type="ECO:0000259" key="12">
    <source>
        <dbReference type="PROSITE" id="PS50885"/>
    </source>
</evidence>
<dbReference type="PANTHER" id="PTHR45436:SF5">
    <property type="entry name" value="SENSOR HISTIDINE KINASE TRCS"/>
    <property type="match status" value="1"/>
</dbReference>
<dbReference type="SMART" id="SM00304">
    <property type="entry name" value="HAMP"/>
    <property type="match status" value="1"/>
</dbReference>
<dbReference type="Gene3D" id="1.10.287.130">
    <property type="match status" value="1"/>
</dbReference>
<dbReference type="InterPro" id="IPR003594">
    <property type="entry name" value="HATPase_dom"/>
</dbReference>
<dbReference type="GO" id="GO:0000155">
    <property type="term" value="F:phosphorelay sensor kinase activity"/>
    <property type="evidence" value="ECO:0007669"/>
    <property type="project" value="InterPro"/>
</dbReference>
<dbReference type="InterPro" id="IPR005467">
    <property type="entry name" value="His_kinase_dom"/>
</dbReference>
<dbReference type="PROSITE" id="PS50885">
    <property type="entry name" value="HAMP"/>
    <property type="match status" value="1"/>
</dbReference>
<keyword evidence="9" id="KW-0902">Two-component regulatory system</keyword>
<dbReference type="Proteomes" id="UP000198575">
    <property type="component" value="Unassembled WGS sequence"/>
</dbReference>
<dbReference type="PANTHER" id="PTHR45436">
    <property type="entry name" value="SENSOR HISTIDINE KINASE YKOH"/>
    <property type="match status" value="1"/>
</dbReference>
<dbReference type="OrthoDB" id="6735159at2"/>
<dbReference type="InterPro" id="IPR050428">
    <property type="entry name" value="TCS_sensor_his_kinase"/>
</dbReference>
<reference evidence="13 14" key="1">
    <citation type="submission" date="2016-10" db="EMBL/GenBank/DDBJ databases">
        <authorList>
            <person name="de Groot N.N."/>
        </authorList>
    </citation>
    <scope>NUCLEOTIDE SEQUENCE [LARGE SCALE GENOMIC DNA]</scope>
    <source>
        <strain evidence="13 14">CGMCC 1.7659</strain>
    </source>
</reference>
<dbReference type="CDD" id="cd00082">
    <property type="entry name" value="HisKA"/>
    <property type="match status" value="1"/>
</dbReference>
<evidence type="ECO:0000256" key="3">
    <source>
        <dbReference type="ARBA" id="ARBA00012438"/>
    </source>
</evidence>
<dbReference type="Gene3D" id="2.60.40.1190">
    <property type="match status" value="1"/>
</dbReference>
<evidence type="ECO:0000313" key="14">
    <source>
        <dbReference type="Proteomes" id="UP000198575"/>
    </source>
</evidence>
<keyword evidence="4" id="KW-0597">Phosphoprotein</keyword>
<comment type="catalytic activity">
    <reaction evidence="1">
        <text>ATP + protein L-histidine = ADP + protein N-phospho-L-histidine.</text>
        <dbReference type="EC" id="2.7.13.3"/>
    </reaction>
</comment>
<keyword evidence="5" id="KW-0808">Transferase</keyword>
<dbReference type="InterPro" id="IPR003660">
    <property type="entry name" value="HAMP_dom"/>
</dbReference>
<feature type="transmembrane region" description="Helical" evidence="10">
    <location>
        <begin position="370"/>
        <end position="392"/>
    </location>
</feature>
<keyword evidence="10" id="KW-0472">Membrane</keyword>